<sequence>MAFLAKFVATKYVGDKLEDNFGPENPRYDIFVTEDGRRKKLRKSLPPGLSAHDERVLKTVQRKAYRYEWWIDIVSLINALTLIRAARKVQGGLPAPTLAAMLLWALIDFAIKLIPIVGDILTAIIKPNTRNCMRVEALLRQRASKRSGPGAAASDRNVPAPRGATVRAPLLVSSQPGAQTRMVTGGAAPSYGTVPAGAGATASSSGAAQPHAEDRRSTRHLLPFWRRNDDSDSESDGEAAR</sequence>
<dbReference type="PANTHER" id="PTHR35519:SF2">
    <property type="entry name" value="PH DOMAIN PROTEIN"/>
    <property type="match status" value="1"/>
</dbReference>
<feature type="region of interest" description="Disordered" evidence="1">
    <location>
        <begin position="168"/>
        <end position="241"/>
    </location>
</feature>
<proteinExistence type="predicted"/>
<gene>
    <name evidence="2" type="ORF">SLS63_004784</name>
</gene>
<organism evidence="2 3">
    <name type="scientific">Diaporthe eres</name>
    <name type="common">Phomopsis oblonga</name>
    <dbReference type="NCBI Taxonomy" id="83184"/>
    <lineage>
        <taxon>Eukaryota</taxon>
        <taxon>Fungi</taxon>
        <taxon>Dikarya</taxon>
        <taxon>Ascomycota</taxon>
        <taxon>Pezizomycotina</taxon>
        <taxon>Sordariomycetes</taxon>
        <taxon>Sordariomycetidae</taxon>
        <taxon>Diaporthales</taxon>
        <taxon>Diaporthaceae</taxon>
        <taxon>Diaporthe</taxon>
        <taxon>Diaporthe eres species complex</taxon>
    </lineage>
</organism>
<reference evidence="2 3" key="1">
    <citation type="submission" date="2024-02" db="EMBL/GenBank/DDBJ databases">
        <title>De novo assembly and annotation of 12 fungi associated with fruit tree decline syndrome in Ontario, Canada.</title>
        <authorList>
            <person name="Sulman M."/>
            <person name="Ellouze W."/>
            <person name="Ilyukhin E."/>
        </authorList>
    </citation>
    <scope>NUCLEOTIDE SEQUENCE [LARGE SCALE GENOMIC DNA]</scope>
    <source>
        <strain evidence="2 3">M169</strain>
    </source>
</reference>
<evidence type="ECO:0008006" key="4">
    <source>
        <dbReference type="Google" id="ProtNLM"/>
    </source>
</evidence>
<name>A0ABR1PD45_DIAER</name>
<dbReference type="EMBL" id="JAKNSF020000018">
    <property type="protein sequence ID" value="KAK7733255.1"/>
    <property type="molecule type" value="Genomic_DNA"/>
</dbReference>
<evidence type="ECO:0000313" key="3">
    <source>
        <dbReference type="Proteomes" id="UP001430848"/>
    </source>
</evidence>
<comment type="caution">
    <text evidence="2">The sequence shown here is derived from an EMBL/GenBank/DDBJ whole genome shotgun (WGS) entry which is preliminary data.</text>
</comment>
<dbReference type="Proteomes" id="UP001430848">
    <property type="component" value="Unassembled WGS sequence"/>
</dbReference>
<evidence type="ECO:0000313" key="2">
    <source>
        <dbReference type="EMBL" id="KAK7733255.1"/>
    </source>
</evidence>
<feature type="compositionally biased region" description="Acidic residues" evidence="1">
    <location>
        <begin position="231"/>
        <end position="241"/>
    </location>
</feature>
<dbReference type="PANTHER" id="PTHR35519">
    <property type="entry name" value="MEMBRANE PROTEINS"/>
    <property type="match status" value="1"/>
</dbReference>
<dbReference type="InterPro" id="IPR025187">
    <property type="entry name" value="DUF4112"/>
</dbReference>
<feature type="compositionally biased region" description="Low complexity" evidence="1">
    <location>
        <begin position="196"/>
        <end position="208"/>
    </location>
</feature>
<accession>A0ABR1PD45</accession>
<evidence type="ECO:0000256" key="1">
    <source>
        <dbReference type="SAM" id="MobiDB-lite"/>
    </source>
</evidence>
<feature type="compositionally biased region" description="Polar residues" evidence="1">
    <location>
        <begin position="172"/>
        <end position="182"/>
    </location>
</feature>
<dbReference type="Pfam" id="PF13430">
    <property type="entry name" value="DUF4112"/>
    <property type="match status" value="1"/>
</dbReference>
<protein>
    <recommendedName>
        <fullName evidence="4">Ph domain-containing protein</fullName>
    </recommendedName>
</protein>
<keyword evidence="3" id="KW-1185">Reference proteome</keyword>